<dbReference type="OrthoDB" id="7868545at2"/>
<protein>
    <submittedName>
        <fullName evidence="1">Uncharacterized protein</fullName>
    </submittedName>
</protein>
<accession>A0A2T1ADF1</accession>
<dbReference type="RefSeq" id="WP_106164514.1">
    <property type="nucleotide sequence ID" value="NZ_JBLWXK010000009.1"/>
</dbReference>
<sequence length="160" mass="17104">MIGVVVWADTAKSKAVIWCEDQGDLAYYVHQDVVSKPTLLKKGDLVEFKSQYESGLRMAAGVRVVDMDTRPGLADVLKAGVPTAGSDAVSGDIAQRETVVDGEVLAGHDVEDRRDTVHHGAQVTTLSIPVRGGEPEQRAAANTEHSGATILPLFPELMRA</sequence>
<organism evidence="1 2">
    <name type="scientific">Tritonibacter scottomollicae</name>
    <name type="common">Epibacterium scottomollicae</name>
    <dbReference type="NCBI Taxonomy" id="483013"/>
    <lineage>
        <taxon>Bacteria</taxon>
        <taxon>Pseudomonadati</taxon>
        <taxon>Pseudomonadota</taxon>
        <taxon>Alphaproteobacteria</taxon>
        <taxon>Rhodobacterales</taxon>
        <taxon>Paracoccaceae</taxon>
        <taxon>Tritonibacter</taxon>
    </lineage>
</organism>
<dbReference type="EMBL" id="PVUF01000010">
    <property type="protein sequence ID" value="PRZ46388.1"/>
    <property type="molecule type" value="Genomic_DNA"/>
</dbReference>
<evidence type="ECO:0000313" key="2">
    <source>
        <dbReference type="Proteomes" id="UP000237718"/>
    </source>
</evidence>
<reference evidence="1 2" key="1">
    <citation type="submission" date="2018-03" db="EMBL/GenBank/DDBJ databases">
        <title>Genomic Encyclopedia of Archaeal and Bacterial Type Strains, Phase II (KMG-II): from individual species to whole genera.</title>
        <authorList>
            <person name="Goeker M."/>
        </authorList>
    </citation>
    <scope>NUCLEOTIDE SEQUENCE [LARGE SCALE GENOMIC DNA]</scope>
    <source>
        <strain evidence="1 2">DSM 25328</strain>
    </source>
</reference>
<evidence type="ECO:0000313" key="1">
    <source>
        <dbReference type="EMBL" id="PRZ46388.1"/>
    </source>
</evidence>
<proteinExistence type="predicted"/>
<dbReference type="AlphaFoldDB" id="A0A2T1ADF1"/>
<comment type="caution">
    <text evidence="1">The sequence shown here is derived from an EMBL/GenBank/DDBJ whole genome shotgun (WGS) entry which is preliminary data.</text>
</comment>
<name>A0A2T1ADF1_TRISK</name>
<gene>
    <name evidence="1" type="ORF">CLV89_11059</name>
</gene>
<dbReference type="Proteomes" id="UP000237718">
    <property type="component" value="Unassembled WGS sequence"/>
</dbReference>